<evidence type="ECO:0000313" key="5">
    <source>
        <dbReference type="Proteomes" id="UP000287447"/>
    </source>
</evidence>
<keyword evidence="2" id="KW-0812">Transmembrane</keyword>
<keyword evidence="5" id="KW-1185">Reference proteome</keyword>
<protein>
    <recommendedName>
        <fullName evidence="6">VPLPA-CTERM sorting domain-containing protein</fullName>
    </recommendedName>
</protein>
<dbReference type="Proteomes" id="UP000287447">
    <property type="component" value="Unassembled WGS sequence"/>
</dbReference>
<comment type="caution">
    <text evidence="4">The sequence shown here is derived from an EMBL/GenBank/DDBJ whole genome shotgun (WGS) entry which is preliminary data.</text>
</comment>
<evidence type="ECO:0000256" key="3">
    <source>
        <dbReference type="SAM" id="SignalP"/>
    </source>
</evidence>
<dbReference type="RefSeq" id="WP_127767068.1">
    <property type="nucleotide sequence ID" value="NZ_SADE01000003.1"/>
</dbReference>
<feature type="transmembrane region" description="Helical" evidence="2">
    <location>
        <begin position="224"/>
        <end position="245"/>
    </location>
</feature>
<keyword evidence="3" id="KW-0732">Signal</keyword>
<gene>
    <name evidence="4" type="ORF">EOI86_18605</name>
</gene>
<evidence type="ECO:0000313" key="4">
    <source>
        <dbReference type="EMBL" id="RVU34852.1"/>
    </source>
</evidence>
<feature type="compositionally biased region" description="Polar residues" evidence="1">
    <location>
        <begin position="61"/>
        <end position="76"/>
    </location>
</feature>
<evidence type="ECO:0008006" key="6">
    <source>
        <dbReference type="Google" id="ProtNLM"/>
    </source>
</evidence>
<evidence type="ECO:0000256" key="2">
    <source>
        <dbReference type="SAM" id="Phobius"/>
    </source>
</evidence>
<feature type="signal peptide" evidence="3">
    <location>
        <begin position="1"/>
        <end position="26"/>
    </location>
</feature>
<organism evidence="4 5">
    <name type="scientific">Hwanghaeella grinnelliae</name>
    <dbReference type="NCBI Taxonomy" id="2500179"/>
    <lineage>
        <taxon>Bacteria</taxon>
        <taxon>Pseudomonadati</taxon>
        <taxon>Pseudomonadota</taxon>
        <taxon>Alphaproteobacteria</taxon>
        <taxon>Rhodospirillales</taxon>
        <taxon>Rhodospirillaceae</taxon>
        <taxon>Hwanghaeella</taxon>
    </lineage>
</organism>
<feature type="region of interest" description="Disordered" evidence="1">
    <location>
        <begin position="61"/>
        <end position="80"/>
    </location>
</feature>
<dbReference type="AlphaFoldDB" id="A0A3S2VNM4"/>
<accession>A0A3S2VNM4</accession>
<sequence>MRIGLEKFLAPLLAAGMMVTGSTAFAANWTLNATDIATGVNSTNINISGGPSVEVSVQSGRTIQPKTTPANTQTRGTSGGVNGEIDVSPDFFDLDFSEDVFLSKLTVAWLFPDGEYSDVGNEVAVFETYDAGGNLIADFFLEAQSPTDAQIFTDASLSTLVAGVTVNNIELAQDSNPKSGGVWELIGASIFGDFDTLRLVGGDKDKIEGSRDSDFSFVGAEGAVVVPVPAALPLMAAGLGLLGLARSRRKRIAA</sequence>
<feature type="chain" id="PRO_5018688840" description="VPLPA-CTERM sorting domain-containing protein" evidence="3">
    <location>
        <begin position="27"/>
        <end position="254"/>
    </location>
</feature>
<evidence type="ECO:0000256" key="1">
    <source>
        <dbReference type="SAM" id="MobiDB-lite"/>
    </source>
</evidence>
<keyword evidence="2" id="KW-1133">Transmembrane helix</keyword>
<proteinExistence type="predicted"/>
<dbReference type="EMBL" id="SADE01000003">
    <property type="protein sequence ID" value="RVU34852.1"/>
    <property type="molecule type" value="Genomic_DNA"/>
</dbReference>
<keyword evidence="2" id="KW-0472">Membrane</keyword>
<name>A0A3S2VNM4_9PROT</name>
<reference evidence="5" key="1">
    <citation type="submission" date="2019-01" db="EMBL/GenBank/DDBJ databases">
        <title>Gri0909 isolated from a small marine red alga.</title>
        <authorList>
            <person name="Kim J."/>
            <person name="Jeong S.E."/>
            <person name="Jeon C.O."/>
        </authorList>
    </citation>
    <scope>NUCLEOTIDE SEQUENCE [LARGE SCALE GENOMIC DNA]</scope>
    <source>
        <strain evidence="5">Gri0909</strain>
    </source>
</reference>